<dbReference type="EMBL" id="QDFT01000018">
    <property type="protein sequence ID" value="PVE72116.1"/>
    <property type="molecule type" value="Genomic_DNA"/>
</dbReference>
<dbReference type="Proteomes" id="UP000244649">
    <property type="component" value="Unassembled WGS sequence"/>
</dbReference>
<comment type="caution">
    <text evidence="2">The sequence shown here is derived from an EMBL/GenBank/DDBJ whole genome shotgun (WGS) entry which is preliminary data.</text>
</comment>
<evidence type="ECO:0000256" key="1">
    <source>
        <dbReference type="SAM" id="Phobius"/>
    </source>
</evidence>
<keyword evidence="1" id="KW-0812">Transmembrane</keyword>
<evidence type="ECO:0008006" key="4">
    <source>
        <dbReference type="Google" id="ProtNLM"/>
    </source>
</evidence>
<sequence>MSIDSPPPAPPRRRGAAFAISVVTIVAGGFIALGTFLGTGLSAAHGMASSRWDATVGDQVSSAAESGALSSLDVQVAGARLSIVSGDVEGPELDAATSGPNAWTFERDGDNLRVVSPTGSFIDPDSRATLTLPRGSSVDADVRVSGGALDVQGDFDALDLEVSGGSATVSGTARSVDLSLAGGSASVDLTDASTAAFDVAGGRLTAALAGTTPEATRVEVTAGSADVTLPDDEYAVTTDDGVGTVDNALRTSPDAPAQVDVTATMGRVTLRS</sequence>
<name>A0A2T7WI33_MICTE</name>
<protein>
    <recommendedName>
        <fullName evidence="4">Adhesin domain-containing protein</fullName>
    </recommendedName>
</protein>
<proteinExistence type="predicted"/>
<feature type="transmembrane region" description="Helical" evidence="1">
    <location>
        <begin position="16"/>
        <end position="41"/>
    </location>
</feature>
<keyword evidence="1" id="KW-0472">Membrane</keyword>
<gene>
    <name evidence="2" type="ORF">DC432_08795</name>
</gene>
<evidence type="ECO:0000313" key="3">
    <source>
        <dbReference type="Proteomes" id="UP000244649"/>
    </source>
</evidence>
<organism evidence="2 3">
    <name type="scientific">Microbacterium testaceum</name>
    <name type="common">Aureobacterium testaceum</name>
    <name type="synonym">Brevibacterium testaceum</name>
    <dbReference type="NCBI Taxonomy" id="2033"/>
    <lineage>
        <taxon>Bacteria</taxon>
        <taxon>Bacillati</taxon>
        <taxon>Actinomycetota</taxon>
        <taxon>Actinomycetes</taxon>
        <taxon>Micrococcales</taxon>
        <taxon>Microbacteriaceae</taxon>
        <taxon>Microbacterium</taxon>
    </lineage>
</organism>
<keyword evidence="1" id="KW-1133">Transmembrane helix</keyword>
<accession>A0A2T7WI33</accession>
<evidence type="ECO:0000313" key="2">
    <source>
        <dbReference type="EMBL" id="PVE72116.1"/>
    </source>
</evidence>
<dbReference type="RefSeq" id="WP_116537534.1">
    <property type="nucleotide sequence ID" value="NZ_QDFT01000018.1"/>
</dbReference>
<reference evidence="2 3" key="1">
    <citation type="submission" date="2018-04" db="EMBL/GenBank/DDBJ databases">
        <authorList>
            <person name="Go L.Y."/>
            <person name="Mitchell J.A."/>
        </authorList>
    </citation>
    <scope>NUCLEOTIDE SEQUENCE [LARGE SCALE GENOMIC DNA]</scope>
    <source>
        <strain evidence="2 3">TPD7010</strain>
    </source>
</reference>
<dbReference type="AlphaFoldDB" id="A0A2T7WI33"/>